<dbReference type="PANTHER" id="PTHR42706">
    <property type="entry name" value="FORMYLTETRAHYDROFOLATE DEFORMYLASE"/>
    <property type="match status" value="1"/>
</dbReference>
<dbReference type="NCBIfam" id="TIGR00655">
    <property type="entry name" value="PurU"/>
    <property type="match status" value="1"/>
</dbReference>
<dbReference type="SUPFAM" id="SSF55021">
    <property type="entry name" value="ACT-like"/>
    <property type="match status" value="1"/>
</dbReference>
<name>A0ABY5DL61_9ACTN</name>
<keyword evidence="1 3" id="KW-0554">One-carbon metabolism</keyword>
<reference evidence="6 7" key="1">
    <citation type="submission" date="2022-06" db="EMBL/GenBank/DDBJ databases">
        <title>Paraconexibacter antarcticus.</title>
        <authorList>
            <person name="Kim C.S."/>
        </authorList>
    </citation>
    <scope>NUCLEOTIDE SEQUENCE [LARGE SCALE GENOMIC DNA]</scope>
    <source>
        <strain evidence="6 7">02-257</strain>
    </source>
</reference>
<comment type="catalytic activity">
    <reaction evidence="3">
        <text>(6R)-10-formyltetrahydrofolate + H2O = (6S)-5,6,7,8-tetrahydrofolate + formate + H(+)</text>
        <dbReference type="Rhea" id="RHEA:19833"/>
        <dbReference type="ChEBI" id="CHEBI:15377"/>
        <dbReference type="ChEBI" id="CHEBI:15378"/>
        <dbReference type="ChEBI" id="CHEBI:15740"/>
        <dbReference type="ChEBI" id="CHEBI:57453"/>
        <dbReference type="ChEBI" id="CHEBI:195366"/>
        <dbReference type="EC" id="3.5.1.10"/>
    </reaction>
</comment>
<proteinExistence type="inferred from homology"/>
<evidence type="ECO:0000256" key="3">
    <source>
        <dbReference type="HAMAP-Rule" id="MF_01927"/>
    </source>
</evidence>
<keyword evidence="2 3" id="KW-0378">Hydrolase</keyword>
<sequence length="285" mass="31455">MSADRARLLIDCPDGPGIVAAVSGFLATCGANIVESDQHCTRAVGGHFFMRMTFDVPDLAGRLTALREGFRTEVADRFAMAWRLTPEAHPRRVAILASREPHCLFELLYRAERGEVGGDVVQVLSNHPDHRAAVERLGIPYHHVPATRETKPQAEDALLEHLRGTCDLVVLARYMQILSGDFLTRLGLPVINIHHSFLPAFVGAAPYQQALDRGVKIVGATAHYVTEELDSGPIIEQDVVRIDHRADVAELARLGADVERLVLGRAVRWHLDDRVIVHHGSTVVF</sequence>
<dbReference type="InterPro" id="IPR045865">
    <property type="entry name" value="ACT-like_dom_sf"/>
</dbReference>
<evidence type="ECO:0000256" key="1">
    <source>
        <dbReference type="ARBA" id="ARBA00022563"/>
    </source>
</evidence>
<evidence type="ECO:0000256" key="2">
    <source>
        <dbReference type="ARBA" id="ARBA00022801"/>
    </source>
</evidence>
<dbReference type="SUPFAM" id="SSF53328">
    <property type="entry name" value="Formyltransferase"/>
    <property type="match status" value="1"/>
</dbReference>
<dbReference type="RefSeq" id="WP_254569277.1">
    <property type="nucleotide sequence ID" value="NZ_CP098502.1"/>
</dbReference>
<dbReference type="InterPro" id="IPR002376">
    <property type="entry name" value="Formyl_transf_N"/>
</dbReference>
<evidence type="ECO:0000313" key="6">
    <source>
        <dbReference type="EMBL" id="UTI62540.1"/>
    </source>
</evidence>
<dbReference type="CDD" id="cd08648">
    <property type="entry name" value="FMT_core_Formyl-FH4-Hydrolase_C"/>
    <property type="match status" value="1"/>
</dbReference>
<comment type="similarity">
    <text evidence="3">Belongs to the PurU family.</text>
</comment>
<keyword evidence="7" id="KW-1185">Reference proteome</keyword>
<accession>A0ABY5DL61</accession>
<dbReference type="PRINTS" id="PR01575">
    <property type="entry name" value="FFH4HYDRLASE"/>
</dbReference>
<feature type="domain" description="ACT" evidence="5">
    <location>
        <begin position="7"/>
        <end position="80"/>
    </location>
</feature>
<dbReference type="InterPro" id="IPR004810">
    <property type="entry name" value="PurU"/>
</dbReference>
<evidence type="ECO:0000259" key="5">
    <source>
        <dbReference type="PROSITE" id="PS51671"/>
    </source>
</evidence>
<dbReference type="Pfam" id="PF00551">
    <property type="entry name" value="Formyl_trans_N"/>
    <property type="match status" value="1"/>
</dbReference>
<dbReference type="InterPro" id="IPR002912">
    <property type="entry name" value="ACT_dom"/>
</dbReference>
<dbReference type="GO" id="GO:0008864">
    <property type="term" value="F:formyltetrahydrofolate deformylase activity"/>
    <property type="evidence" value="ECO:0007669"/>
    <property type="project" value="UniProtKB-EC"/>
</dbReference>
<dbReference type="Gene3D" id="3.40.50.170">
    <property type="entry name" value="Formyl transferase, N-terminal domain"/>
    <property type="match status" value="1"/>
</dbReference>
<dbReference type="PANTHER" id="PTHR42706:SF1">
    <property type="entry name" value="FORMYLTETRAHYDROFOLATE DEFORMYLASE 2, MITOCHONDRIAL"/>
    <property type="match status" value="1"/>
</dbReference>
<dbReference type="NCBIfam" id="NF004684">
    <property type="entry name" value="PRK06027.1"/>
    <property type="match status" value="1"/>
</dbReference>
<evidence type="ECO:0000313" key="7">
    <source>
        <dbReference type="Proteomes" id="UP001056035"/>
    </source>
</evidence>
<dbReference type="InterPro" id="IPR044074">
    <property type="entry name" value="PurU_ACT"/>
</dbReference>
<dbReference type="CDD" id="cd04875">
    <property type="entry name" value="ACT_F4HF-DF"/>
    <property type="match status" value="1"/>
</dbReference>
<dbReference type="Pfam" id="PF01842">
    <property type="entry name" value="ACT"/>
    <property type="match status" value="1"/>
</dbReference>
<protein>
    <recommendedName>
        <fullName evidence="3 4">Formyltetrahydrofolate deformylase</fullName>
        <ecNumber evidence="3 4">3.5.1.10</ecNumber>
    </recommendedName>
    <alternativeName>
        <fullName evidence="3">Formyl-FH(4) hydrolase</fullName>
    </alternativeName>
</protein>
<comment type="pathway">
    <text evidence="3">Purine metabolism; IMP biosynthesis via de novo pathway; formate from 10-formyl-5,6,7,8-tetrahydrofolate: step 1/1.</text>
</comment>
<keyword evidence="3" id="KW-0658">Purine biosynthesis</keyword>
<gene>
    <name evidence="3 6" type="primary">purU</name>
    <name evidence="6" type="ORF">NBH00_14335</name>
</gene>
<dbReference type="InterPro" id="IPR036477">
    <property type="entry name" value="Formyl_transf_N_sf"/>
</dbReference>
<dbReference type="EC" id="3.5.1.10" evidence="3 4"/>
<feature type="active site" evidence="3">
    <location>
        <position position="230"/>
    </location>
</feature>
<dbReference type="PROSITE" id="PS51671">
    <property type="entry name" value="ACT"/>
    <property type="match status" value="1"/>
</dbReference>
<comment type="function">
    <text evidence="3">Catalyzes the hydrolysis of 10-formyltetrahydrofolate (formyl-FH4) to formate and tetrahydrofolate (FH4).</text>
</comment>
<organism evidence="6 7">
    <name type="scientific">Paraconexibacter antarcticus</name>
    <dbReference type="NCBI Taxonomy" id="2949664"/>
    <lineage>
        <taxon>Bacteria</taxon>
        <taxon>Bacillati</taxon>
        <taxon>Actinomycetota</taxon>
        <taxon>Thermoleophilia</taxon>
        <taxon>Solirubrobacterales</taxon>
        <taxon>Paraconexibacteraceae</taxon>
        <taxon>Paraconexibacter</taxon>
    </lineage>
</organism>
<dbReference type="InterPro" id="IPR041729">
    <property type="entry name" value="Formyl-FH4-Hydrolase_C"/>
</dbReference>
<evidence type="ECO:0000256" key="4">
    <source>
        <dbReference type="NCBIfam" id="TIGR00655"/>
    </source>
</evidence>
<dbReference type="Gene3D" id="3.30.70.260">
    <property type="match status" value="1"/>
</dbReference>
<dbReference type="HAMAP" id="MF_01927">
    <property type="entry name" value="PurU"/>
    <property type="match status" value="1"/>
</dbReference>
<dbReference type="Proteomes" id="UP001056035">
    <property type="component" value="Chromosome"/>
</dbReference>
<dbReference type="PIRSF" id="PIRSF036480">
    <property type="entry name" value="FormyFH4_hydr"/>
    <property type="match status" value="1"/>
</dbReference>
<dbReference type="EMBL" id="CP098502">
    <property type="protein sequence ID" value="UTI62540.1"/>
    <property type="molecule type" value="Genomic_DNA"/>
</dbReference>